<evidence type="ECO:0000313" key="2">
    <source>
        <dbReference type="Proteomes" id="UP000465035"/>
    </source>
</evidence>
<dbReference type="CDD" id="cd19958">
    <property type="entry name" value="pyocin_knob"/>
    <property type="match status" value="1"/>
</dbReference>
<evidence type="ECO:0008006" key="3">
    <source>
        <dbReference type="Google" id="ProtNLM"/>
    </source>
</evidence>
<dbReference type="RefSeq" id="WP_159298685.1">
    <property type="nucleotide sequence ID" value="NZ_CP047121.1"/>
</dbReference>
<dbReference type="EMBL" id="CP047121">
    <property type="protein sequence ID" value="QHB51271.1"/>
    <property type="molecule type" value="Genomic_DNA"/>
</dbReference>
<reference evidence="1 2" key="1">
    <citation type="submission" date="2019-12" db="EMBL/GenBank/DDBJ databases">
        <title>Lactobacillus hilgardii FLUB.</title>
        <authorList>
            <person name="Gustaw K."/>
        </authorList>
    </citation>
    <scope>NUCLEOTIDE SEQUENCE [LARGE SCALE GENOMIC DNA]</scope>
    <source>
        <strain evidence="1 2">FLUB</strain>
    </source>
</reference>
<evidence type="ECO:0000313" key="1">
    <source>
        <dbReference type="EMBL" id="QHB51271.1"/>
    </source>
</evidence>
<accession>A0A6P1E7Q7</accession>
<name>A0A6P1E7Q7_LENHI</name>
<dbReference type="GeneID" id="69057333"/>
<gene>
    <name evidence="1" type="ORF">GQR93_03030</name>
</gene>
<organism evidence="1 2">
    <name type="scientific">Lentilactobacillus hilgardii</name>
    <name type="common">Lactobacillus hilgardii</name>
    <dbReference type="NCBI Taxonomy" id="1588"/>
    <lineage>
        <taxon>Bacteria</taxon>
        <taxon>Bacillati</taxon>
        <taxon>Bacillota</taxon>
        <taxon>Bacilli</taxon>
        <taxon>Lactobacillales</taxon>
        <taxon>Lactobacillaceae</taxon>
        <taxon>Lentilactobacillus</taxon>
    </lineage>
</organism>
<protein>
    <recommendedName>
        <fullName evidence="3">Lower baseplate protein N-terminal domain-containing protein</fullName>
    </recommendedName>
</protein>
<dbReference type="Proteomes" id="UP000465035">
    <property type="component" value="Chromosome"/>
</dbReference>
<dbReference type="AlphaFoldDB" id="A0A6P1E7Q7"/>
<proteinExistence type="predicted"/>
<sequence>MPATWGKNTLTNQALTMMNQALGISAITFTKAVTITDDITGDSVSQLQALTSVNYKQSRTPKAIATQDNKSRLGVTIDNSDVNEDYTYYGIGLYAKQNSTNQEVLFSVIPLTAGATMIAKENNATTASIYLDLYTDIVRGTQVTIMVSNSGTLSREDVQQMISQSIGNALNYPNETASIGTDFNAILDISITRIINDTTVVNAPSGFSGTGYLTTIGSGDKTVPIMQTLDDTINNIRSTRYFNSTTNVWSEWNAYAKTVDVNQQLDKKVNVADMRKPASDVVGLEDVSTGLYKGDLAENTDLNTLTQEGIYDFVGTSFVNFIDSDKHWGTIHIINKSAMIVQYIICSSNIGDQIFFRTQSGTPETWYPWTMVPRFSTDNSLVLPNGEQLKPANDTTVIHKDPNTGNTSEDVNFIGKAQKDNKDLLTADQLPSDLARTGQAQTFTAQQTFSIAPVINDASTDKGDNQAATMADLKSVEADAWRQLDLSKSAGSFKDIILYKIDKDNKNILIIANSNKFTEINGGEPFIDLSNLINNVTSVKGKAFVSNSGESFVLSWSNLSFNNNIIILDEPSDSNIVTTVGENTPYLIVGYDSLVNK</sequence>